<keyword evidence="2 4" id="KW-0547">Nucleotide-binding</keyword>
<keyword evidence="3 4" id="KW-0067">ATP-binding</keyword>
<sequence length="975" mass="106766">MINSTDVEDEGFKPLKKTPTEPQFIPSKPPSNLSRGMSFNAETGEKESAQALWEGSSFLKMGRARGMTMERANTFIGGPSIPEEVELKDEIIIIVDPFSTGAHLAAEVCKQGYRCARVFSVWDSPVATLVQKGLKIDFCATLQFNDRVEHGIALEECLNSIKELPYPVRAILPGAETGVELADQLAFGMKLRTNGLEKSLARRNKYHMGESVRNAGVRAVTQAMCVTEEEVKAFVRSLPGNNSRSVVKPVQSAGSDDVFLCADEAEALTAFNRIIGTMNGIGLSNTCVLVQEYLKGKEYVVDKVSRDGEHKLVGIWEYEKRSVNGSNFVYFGMRLMSPDSEKMQCMVRYADKVLDALDIKHGPSHMEVMLDNWGTPEAPEWVPCLVEVGARCQGGEGTWLPMAKECIGFTPVEVTLDAYLEGTLWKSLQKNTYPKRKAAREVDMVSRNGGIIRKLLGDAFIRQLPSFRSLTWDVKPGDYISKTIDCFTRPGCVQLVGDTEEEVERDFEAIHDNEELGMIDYSVICPTPPAIGAVVVVDPFSSGANIAAMVLLWGYKLILVFSEKDSPVANLVTKGSKVEPTLLVQHDSSARDPAAALAATLAAITGQGSPVLAILPGAETGVELADRLASAYGTRCNKADLTVARRNKFKMQEVLAEKGKIRTVNQALCRSEAEVRAFYEKLTATGATQLVLKPNQSAGTDHVALCSTLEDCLAAFHATHGQINNLGAINDGVLCQEYLSGTEYVVDGVSRDGIYKIVAIWEYDKRPVNGANFVYFGMTLKDSSDPKIRAVIEYAREVIKGLKIDQGPSHMEIICDSPGVTHGADGLAVSSKQFSPCLVEVGTRCHGGEATWLPVAVECIGYTQLDATLNCYLRPDRFDSLPFEPTLHKQGSEVFLVSLVEGTLKDIPGIDVIRNLSSFRRMEMLTQPGSTLHRTVDCFTRPGSVQLVNANAHQLHTDYQIIRSLEKGGMFELLA</sequence>
<dbReference type="NCBIfam" id="NF005543">
    <property type="entry name" value="PRK07206.1"/>
    <property type="match status" value="1"/>
</dbReference>
<accession>A0A7S3HD13</accession>
<evidence type="ECO:0000256" key="1">
    <source>
        <dbReference type="ARBA" id="ARBA00022598"/>
    </source>
</evidence>
<dbReference type="PANTHER" id="PTHR43585:SF2">
    <property type="entry name" value="ATP-GRASP ENZYME FSQD"/>
    <property type="match status" value="1"/>
</dbReference>
<organism evidence="7">
    <name type="scientific">Spumella elongata</name>
    <dbReference type="NCBI Taxonomy" id="89044"/>
    <lineage>
        <taxon>Eukaryota</taxon>
        <taxon>Sar</taxon>
        <taxon>Stramenopiles</taxon>
        <taxon>Ochrophyta</taxon>
        <taxon>Chrysophyceae</taxon>
        <taxon>Chromulinales</taxon>
        <taxon>Chromulinaceae</taxon>
        <taxon>Spumella</taxon>
    </lineage>
</organism>
<dbReference type="PANTHER" id="PTHR43585">
    <property type="entry name" value="FUMIPYRROLE BIOSYNTHESIS PROTEIN C"/>
    <property type="match status" value="1"/>
</dbReference>
<dbReference type="GO" id="GO:0016874">
    <property type="term" value="F:ligase activity"/>
    <property type="evidence" value="ECO:0007669"/>
    <property type="project" value="UniProtKB-KW"/>
</dbReference>
<dbReference type="SUPFAM" id="SSF56059">
    <property type="entry name" value="Glutathione synthetase ATP-binding domain-like"/>
    <property type="match status" value="2"/>
</dbReference>
<dbReference type="InterPro" id="IPR011761">
    <property type="entry name" value="ATP-grasp"/>
</dbReference>
<dbReference type="GO" id="GO:0005524">
    <property type="term" value="F:ATP binding"/>
    <property type="evidence" value="ECO:0007669"/>
    <property type="project" value="UniProtKB-UniRule"/>
</dbReference>
<name>A0A7S3HD13_9STRA</name>
<evidence type="ECO:0000256" key="4">
    <source>
        <dbReference type="PROSITE-ProRule" id="PRU00409"/>
    </source>
</evidence>
<dbReference type="Gene3D" id="3.30.470.20">
    <property type="entry name" value="ATP-grasp fold, B domain"/>
    <property type="match status" value="2"/>
</dbReference>
<keyword evidence="1" id="KW-0436">Ligase</keyword>
<feature type="region of interest" description="Disordered" evidence="5">
    <location>
        <begin position="1"/>
        <end position="38"/>
    </location>
</feature>
<feature type="domain" description="ATP-grasp" evidence="6">
    <location>
        <begin position="653"/>
        <end position="873"/>
    </location>
</feature>
<dbReference type="Pfam" id="PF13535">
    <property type="entry name" value="ATP-grasp_4"/>
    <property type="match status" value="2"/>
</dbReference>
<dbReference type="GO" id="GO:0046872">
    <property type="term" value="F:metal ion binding"/>
    <property type="evidence" value="ECO:0007669"/>
    <property type="project" value="InterPro"/>
</dbReference>
<protein>
    <recommendedName>
        <fullName evidence="6">ATP-grasp domain-containing protein</fullName>
    </recommendedName>
</protein>
<reference evidence="7" key="1">
    <citation type="submission" date="2021-01" db="EMBL/GenBank/DDBJ databases">
        <authorList>
            <person name="Corre E."/>
            <person name="Pelletier E."/>
            <person name="Niang G."/>
            <person name="Scheremetjew M."/>
            <person name="Finn R."/>
            <person name="Kale V."/>
            <person name="Holt S."/>
            <person name="Cochrane G."/>
            <person name="Meng A."/>
            <person name="Brown T."/>
            <person name="Cohen L."/>
        </authorList>
    </citation>
    <scope>NUCLEOTIDE SEQUENCE</scope>
    <source>
        <strain evidence="7">CCAP 955/1</strain>
    </source>
</reference>
<feature type="domain" description="ATP-grasp" evidence="6">
    <location>
        <begin position="209"/>
        <end position="420"/>
    </location>
</feature>
<evidence type="ECO:0000256" key="2">
    <source>
        <dbReference type="ARBA" id="ARBA00022741"/>
    </source>
</evidence>
<dbReference type="InterPro" id="IPR052032">
    <property type="entry name" value="ATP-dep_AA_Ligase"/>
</dbReference>
<dbReference type="AlphaFoldDB" id="A0A7S3HD13"/>
<evidence type="ECO:0000259" key="6">
    <source>
        <dbReference type="PROSITE" id="PS50975"/>
    </source>
</evidence>
<evidence type="ECO:0000256" key="5">
    <source>
        <dbReference type="SAM" id="MobiDB-lite"/>
    </source>
</evidence>
<dbReference type="EMBL" id="HBIC01040250">
    <property type="protein sequence ID" value="CAE0291836.1"/>
    <property type="molecule type" value="Transcribed_RNA"/>
</dbReference>
<gene>
    <name evidence="7" type="ORF">SELO1098_LOCUS20682</name>
</gene>
<evidence type="ECO:0000313" key="7">
    <source>
        <dbReference type="EMBL" id="CAE0291836.1"/>
    </source>
</evidence>
<dbReference type="PROSITE" id="PS50975">
    <property type="entry name" value="ATP_GRASP"/>
    <property type="match status" value="2"/>
</dbReference>
<proteinExistence type="predicted"/>
<evidence type="ECO:0000256" key="3">
    <source>
        <dbReference type="ARBA" id="ARBA00022840"/>
    </source>
</evidence>